<name>A0A1J4V9E3_9BACT</name>
<dbReference type="EMBL" id="MNVO01000031">
    <property type="protein sequence ID" value="OIO32664.1"/>
    <property type="molecule type" value="Genomic_DNA"/>
</dbReference>
<comment type="caution">
    <text evidence="2">The sequence shown here is derived from an EMBL/GenBank/DDBJ whole genome shotgun (WGS) entry which is preliminary data.</text>
</comment>
<reference evidence="2 3" key="1">
    <citation type="journal article" date="2016" name="Environ. Microbiol.">
        <title>Genomic resolution of a cold subsurface aquifer community provides metabolic insights for novel microbes adapted to high CO concentrations.</title>
        <authorList>
            <person name="Probst A.J."/>
            <person name="Castelle C.J."/>
            <person name="Singh A."/>
            <person name="Brown C.T."/>
            <person name="Anantharaman K."/>
            <person name="Sharon I."/>
            <person name="Hug L.A."/>
            <person name="Burstein D."/>
            <person name="Emerson J.B."/>
            <person name="Thomas B.C."/>
            <person name="Banfield J.F."/>
        </authorList>
    </citation>
    <scope>NUCLEOTIDE SEQUENCE [LARGE SCALE GENOMIC DNA]</scope>
    <source>
        <strain evidence="2">CG1_02_47_685</strain>
    </source>
</reference>
<feature type="transmembrane region" description="Helical" evidence="1">
    <location>
        <begin position="105"/>
        <end position="126"/>
    </location>
</feature>
<keyword evidence="1" id="KW-0472">Membrane</keyword>
<evidence type="ECO:0000313" key="2">
    <source>
        <dbReference type="EMBL" id="OIO32664.1"/>
    </source>
</evidence>
<organism evidence="2 3">
    <name type="scientific">Candidatus Nomurabacteria bacterium CG1_02_47_685</name>
    <dbReference type="NCBI Taxonomy" id="1805282"/>
    <lineage>
        <taxon>Bacteria</taxon>
        <taxon>Candidatus Nomuraibacteriota</taxon>
    </lineage>
</organism>
<protein>
    <submittedName>
        <fullName evidence="2">Uncharacterized protein</fullName>
    </submittedName>
</protein>
<accession>A0A1J4V9E3</accession>
<feature type="transmembrane region" description="Helical" evidence="1">
    <location>
        <begin position="38"/>
        <end position="62"/>
    </location>
</feature>
<evidence type="ECO:0000313" key="3">
    <source>
        <dbReference type="Proteomes" id="UP000183206"/>
    </source>
</evidence>
<gene>
    <name evidence="2" type="ORF">AUJ44_02005</name>
</gene>
<dbReference type="STRING" id="1805282.AUJ44_02005"/>
<keyword evidence="1" id="KW-1133">Transmembrane helix</keyword>
<dbReference type="Proteomes" id="UP000183206">
    <property type="component" value="Unassembled WGS sequence"/>
</dbReference>
<sequence length="132" mass="14075">MSRKQQKLVALILGGIIAPCFAFGAFPNPINEYDNVYLLLNFYSLVSAMVVGLVTTAVVLVNGKRMKGGVLGSVLNFFGIGMLFMLGGFLFSFATGVISENIADMLNSVLNIIGFVIMAAAGNKLFAVTKQK</sequence>
<evidence type="ECO:0000256" key="1">
    <source>
        <dbReference type="SAM" id="Phobius"/>
    </source>
</evidence>
<keyword evidence="1" id="KW-0812">Transmembrane</keyword>
<feature type="transmembrane region" description="Helical" evidence="1">
    <location>
        <begin position="74"/>
        <end position="99"/>
    </location>
</feature>
<proteinExistence type="predicted"/>
<dbReference type="AlphaFoldDB" id="A0A1J4V9E3"/>